<protein>
    <recommendedName>
        <fullName evidence="4">Transketolase C-terminal domain-containing protein</fullName>
    </recommendedName>
</protein>
<organism evidence="5">
    <name type="scientific">marine metagenome</name>
    <dbReference type="NCBI Taxonomy" id="408172"/>
    <lineage>
        <taxon>unclassified sequences</taxon>
        <taxon>metagenomes</taxon>
        <taxon>ecological metagenomes</taxon>
    </lineage>
</organism>
<feature type="domain" description="Transketolase C-terminal" evidence="4">
    <location>
        <begin position="2"/>
        <end position="93"/>
    </location>
</feature>
<sequence length="104" mass="11467">MELLKTENISAEIIDVTSIKPLDKETILKSVKKTNCAVTAEDHYVRNGMGSGISQLIGKEYPVLTYNIGVERYAESGTPEDLATKYGLQPKNIVNVAKQIVQNK</sequence>
<reference evidence="5" key="1">
    <citation type="submission" date="2018-05" db="EMBL/GenBank/DDBJ databases">
        <authorList>
            <person name="Lanie J.A."/>
            <person name="Ng W.-L."/>
            <person name="Kazmierczak K.M."/>
            <person name="Andrzejewski T.M."/>
            <person name="Davidsen T.M."/>
            <person name="Wayne K.J."/>
            <person name="Tettelin H."/>
            <person name="Glass J.I."/>
            <person name="Rusch D."/>
            <person name="Podicherti R."/>
            <person name="Tsui H.-C.T."/>
            <person name="Winkler M.E."/>
        </authorList>
    </citation>
    <scope>NUCLEOTIDE SEQUENCE</scope>
</reference>
<dbReference type="InterPro" id="IPR009014">
    <property type="entry name" value="Transketo_C/PFOR_II"/>
</dbReference>
<dbReference type="Pfam" id="PF02780">
    <property type="entry name" value="Transketolase_C"/>
    <property type="match status" value="1"/>
</dbReference>
<evidence type="ECO:0000256" key="3">
    <source>
        <dbReference type="ARBA" id="ARBA00022842"/>
    </source>
</evidence>
<accession>A0A382NLF8</accession>
<keyword evidence="1" id="KW-0808">Transferase</keyword>
<keyword evidence="2" id="KW-0479">Metal-binding</keyword>
<dbReference type="InterPro" id="IPR033248">
    <property type="entry name" value="Transketolase_C"/>
</dbReference>
<evidence type="ECO:0000256" key="2">
    <source>
        <dbReference type="ARBA" id="ARBA00022723"/>
    </source>
</evidence>
<dbReference type="Gene3D" id="3.40.50.920">
    <property type="match status" value="1"/>
</dbReference>
<dbReference type="GO" id="GO:0030976">
    <property type="term" value="F:thiamine pyrophosphate binding"/>
    <property type="evidence" value="ECO:0007669"/>
    <property type="project" value="TreeGrafter"/>
</dbReference>
<dbReference type="SUPFAM" id="SSF52922">
    <property type="entry name" value="TK C-terminal domain-like"/>
    <property type="match status" value="1"/>
</dbReference>
<dbReference type="InterPro" id="IPR051424">
    <property type="entry name" value="Transketolase-like"/>
</dbReference>
<keyword evidence="3" id="KW-0460">Magnesium</keyword>
<evidence type="ECO:0000256" key="1">
    <source>
        <dbReference type="ARBA" id="ARBA00022679"/>
    </source>
</evidence>
<dbReference type="PANTHER" id="PTHR43195:SF1">
    <property type="entry name" value="FI06132P-RELATED"/>
    <property type="match status" value="1"/>
</dbReference>
<dbReference type="EMBL" id="UINC01100807">
    <property type="protein sequence ID" value="SVC61147.1"/>
    <property type="molecule type" value="Genomic_DNA"/>
</dbReference>
<gene>
    <name evidence="5" type="ORF">METZ01_LOCUS314001</name>
</gene>
<dbReference type="AlphaFoldDB" id="A0A382NLF8"/>
<dbReference type="GO" id="GO:0004802">
    <property type="term" value="F:transketolase activity"/>
    <property type="evidence" value="ECO:0007669"/>
    <property type="project" value="TreeGrafter"/>
</dbReference>
<dbReference type="GO" id="GO:0046872">
    <property type="term" value="F:metal ion binding"/>
    <property type="evidence" value="ECO:0007669"/>
    <property type="project" value="UniProtKB-KW"/>
</dbReference>
<name>A0A382NLF8_9ZZZZ</name>
<evidence type="ECO:0000259" key="4">
    <source>
        <dbReference type="Pfam" id="PF02780"/>
    </source>
</evidence>
<evidence type="ECO:0000313" key="5">
    <source>
        <dbReference type="EMBL" id="SVC61147.1"/>
    </source>
</evidence>
<proteinExistence type="predicted"/>
<dbReference type="PANTHER" id="PTHR43195">
    <property type="entry name" value="TRANSKETOLASE"/>
    <property type="match status" value="1"/>
</dbReference>